<reference evidence="2" key="1">
    <citation type="journal article" date="2022" name="Mol. Ecol. Resour.">
        <title>The genomes of chicory, endive, great burdock and yacon provide insights into Asteraceae palaeo-polyploidization history and plant inulin production.</title>
        <authorList>
            <person name="Fan W."/>
            <person name="Wang S."/>
            <person name="Wang H."/>
            <person name="Wang A."/>
            <person name="Jiang F."/>
            <person name="Liu H."/>
            <person name="Zhao H."/>
            <person name="Xu D."/>
            <person name="Zhang Y."/>
        </authorList>
    </citation>
    <scope>NUCLEOTIDE SEQUENCE [LARGE SCALE GENOMIC DNA]</scope>
    <source>
        <strain evidence="2">cv. Yunnan</strain>
    </source>
</reference>
<evidence type="ECO:0000313" key="2">
    <source>
        <dbReference type="Proteomes" id="UP001056120"/>
    </source>
</evidence>
<evidence type="ECO:0000313" key="1">
    <source>
        <dbReference type="EMBL" id="KAI3814039.1"/>
    </source>
</evidence>
<organism evidence="1 2">
    <name type="scientific">Smallanthus sonchifolius</name>
    <dbReference type="NCBI Taxonomy" id="185202"/>
    <lineage>
        <taxon>Eukaryota</taxon>
        <taxon>Viridiplantae</taxon>
        <taxon>Streptophyta</taxon>
        <taxon>Embryophyta</taxon>
        <taxon>Tracheophyta</taxon>
        <taxon>Spermatophyta</taxon>
        <taxon>Magnoliopsida</taxon>
        <taxon>eudicotyledons</taxon>
        <taxon>Gunneridae</taxon>
        <taxon>Pentapetalae</taxon>
        <taxon>asterids</taxon>
        <taxon>campanulids</taxon>
        <taxon>Asterales</taxon>
        <taxon>Asteraceae</taxon>
        <taxon>Asteroideae</taxon>
        <taxon>Heliantheae alliance</taxon>
        <taxon>Millerieae</taxon>
        <taxon>Smallanthus</taxon>
    </lineage>
</organism>
<accession>A0ACB9J1H5</accession>
<protein>
    <submittedName>
        <fullName evidence="1">Uncharacterized protein</fullName>
    </submittedName>
</protein>
<dbReference type="Proteomes" id="UP001056120">
    <property type="component" value="Linkage Group LG06"/>
</dbReference>
<proteinExistence type="predicted"/>
<gene>
    <name evidence="1" type="ORF">L1987_18781</name>
</gene>
<comment type="caution">
    <text evidence="1">The sequence shown here is derived from an EMBL/GenBank/DDBJ whole genome shotgun (WGS) entry which is preliminary data.</text>
</comment>
<reference evidence="1 2" key="2">
    <citation type="journal article" date="2022" name="Mol. Ecol. Resour.">
        <title>The genomes of chicory, endive, great burdock and yacon provide insights into Asteraceae paleo-polyploidization history and plant inulin production.</title>
        <authorList>
            <person name="Fan W."/>
            <person name="Wang S."/>
            <person name="Wang H."/>
            <person name="Wang A."/>
            <person name="Jiang F."/>
            <person name="Liu H."/>
            <person name="Zhao H."/>
            <person name="Xu D."/>
            <person name="Zhang Y."/>
        </authorList>
    </citation>
    <scope>NUCLEOTIDE SEQUENCE [LARGE SCALE GENOMIC DNA]</scope>
    <source>
        <strain evidence="2">cv. Yunnan</strain>
        <tissue evidence="1">Leaves</tissue>
    </source>
</reference>
<dbReference type="EMBL" id="CM042023">
    <property type="protein sequence ID" value="KAI3814039.1"/>
    <property type="molecule type" value="Genomic_DNA"/>
</dbReference>
<name>A0ACB9J1H5_9ASTR</name>
<sequence length="192" mass="22024">MGELIFFLGLEVKQSHDGTLIHQEKYFQDMLRKFQMIECKAASVTFAAQSPISTDPEGKPVYRHHYRSMIGSLLYLTASRPEIMFVVYYCARYQTNPKESHEIVVKRNFRYQKGSPMLGLWYPKASSIDLVTYSNSDHGGCQLDRKSMSGGYQYLGHCLVSWKCMKQTSVSISSAEAEYITASSCCYQFLWI</sequence>
<keyword evidence="2" id="KW-1185">Reference proteome</keyword>